<gene>
    <name evidence="2" type="ORF">HK099_001493</name>
</gene>
<evidence type="ECO:0008006" key="4">
    <source>
        <dbReference type="Google" id="ProtNLM"/>
    </source>
</evidence>
<sequence>MNSETTFFLPLLTESSPQSSNASLETYRDSLSPTASKVLHFEHPFDGSIVDSHETLTRSWIFTYLAHYNIPTSDHTISLKELGNHGFLLKSKILEVLQKLLPRQWRNITDPNVITLTRITGAMTNMIYKLEANINFKKFSCLLRVYGIGVEQFVERDRELLCACRLSEQGCAPKLLGVFNNGRFEEFIDSITLVKENLREPKISEIIAKELAKLHKSIFAMEKEEKNVELWDKLWDLFDLASVSNLELKSKGGNLSKTTGFDLSKIKEEILHLKKFSAKIDSPVVFAHNDLQYGNILQLNSDKNKLMLVDFEYAAANYRGYDFGNHFCEWAADYHSANPHLLDYTKYPSKNEQFLFFQSYLKEFNCEKMNYQVTVEELNEIYKETEFYSLLSHIFWGLWGEVFATLVKFKVSFYFYIGVIQASKSSIDFNYSSYAEQRFTQYFLTKKRLEL</sequence>
<dbReference type="GO" id="GO:0004103">
    <property type="term" value="F:choline kinase activity"/>
    <property type="evidence" value="ECO:0007669"/>
    <property type="project" value="TreeGrafter"/>
</dbReference>
<evidence type="ECO:0000313" key="3">
    <source>
        <dbReference type="Proteomes" id="UP001211065"/>
    </source>
</evidence>
<dbReference type="Pfam" id="PF01633">
    <property type="entry name" value="Choline_kinase"/>
    <property type="match status" value="1"/>
</dbReference>
<dbReference type="CDD" id="cd05157">
    <property type="entry name" value="ETNK_euk"/>
    <property type="match status" value="1"/>
</dbReference>
<dbReference type="SUPFAM" id="SSF56112">
    <property type="entry name" value="Protein kinase-like (PK-like)"/>
    <property type="match status" value="1"/>
</dbReference>
<dbReference type="InterPro" id="IPR011009">
    <property type="entry name" value="Kinase-like_dom_sf"/>
</dbReference>
<evidence type="ECO:0000313" key="2">
    <source>
        <dbReference type="EMBL" id="KAJ3223146.1"/>
    </source>
</evidence>
<accession>A0AAD5XX74</accession>
<evidence type="ECO:0000256" key="1">
    <source>
        <dbReference type="ARBA" id="ARBA00038211"/>
    </source>
</evidence>
<dbReference type="Proteomes" id="UP001211065">
    <property type="component" value="Unassembled WGS sequence"/>
</dbReference>
<dbReference type="GO" id="GO:0006646">
    <property type="term" value="P:phosphatidylethanolamine biosynthetic process"/>
    <property type="evidence" value="ECO:0007669"/>
    <property type="project" value="TreeGrafter"/>
</dbReference>
<reference evidence="2" key="1">
    <citation type="submission" date="2020-05" db="EMBL/GenBank/DDBJ databases">
        <title>Phylogenomic resolution of chytrid fungi.</title>
        <authorList>
            <person name="Stajich J.E."/>
            <person name="Amses K."/>
            <person name="Simmons R."/>
            <person name="Seto K."/>
            <person name="Myers J."/>
            <person name="Bonds A."/>
            <person name="Quandt C.A."/>
            <person name="Barry K."/>
            <person name="Liu P."/>
            <person name="Grigoriev I."/>
            <person name="Longcore J.E."/>
            <person name="James T.Y."/>
        </authorList>
    </citation>
    <scope>NUCLEOTIDE SEQUENCE</scope>
    <source>
        <strain evidence="2">JEL0476</strain>
    </source>
</reference>
<dbReference type="GO" id="GO:0004305">
    <property type="term" value="F:ethanolamine kinase activity"/>
    <property type="evidence" value="ECO:0007669"/>
    <property type="project" value="TreeGrafter"/>
</dbReference>
<comment type="similarity">
    <text evidence="1">Belongs to the choline/ethanolamine kinase family.</text>
</comment>
<dbReference type="Gene3D" id="3.30.200.20">
    <property type="entry name" value="Phosphorylase Kinase, domain 1"/>
    <property type="match status" value="1"/>
</dbReference>
<dbReference type="PANTHER" id="PTHR22603:SF93">
    <property type="entry name" value="RE24176P"/>
    <property type="match status" value="1"/>
</dbReference>
<name>A0AAD5XX74_9FUNG</name>
<organism evidence="2 3">
    <name type="scientific">Clydaea vesicula</name>
    <dbReference type="NCBI Taxonomy" id="447962"/>
    <lineage>
        <taxon>Eukaryota</taxon>
        <taxon>Fungi</taxon>
        <taxon>Fungi incertae sedis</taxon>
        <taxon>Chytridiomycota</taxon>
        <taxon>Chytridiomycota incertae sedis</taxon>
        <taxon>Chytridiomycetes</taxon>
        <taxon>Lobulomycetales</taxon>
        <taxon>Lobulomycetaceae</taxon>
        <taxon>Clydaea</taxon>
    </lineage>
</organism>
<proteinExistence type="inferred from homology"/>
<keyword evidence="3" id="KW-1185">Reference proteome</keyword>
<protein>
    <recommendedName>
        <fullName evidence="4">Choline kinase</fullName>
    </recommendedName>
</protein>
<dbReference type="EMBL" id="JADGJW010000142">
    <property type="protein sequence ID" value="KAJ3223146.1"/>
    <property type="molecule type" value="Genomic_DNA"/>
</dbReference>
<dbReference type="Gene3D" id="3.90.1200.10">
    <property type="match status" value="1"/>
</dbReference>
<dbReference type="AlphaFoldDB" id="A0AAD5XX74"/>
<comment type="caution">
    <text evidence="2">The sequence shown here is derived from an EMBL/GenBank/DDBJ whole genome shotgun (WGS) entry which is preliminary data.</text>
</comment>
<dbReference type="PANTHER" id="PTHR22603">
    <property type="entry name" value="CHOLINE/ETHANOALAMINE KINASE"/>
    <property type="match status" value="1"/>
</dbReference>
<dbReference type="GO" id="GO:0005737">
    <property type="term" value="C:cytoplasm"/>
    <property type="evidence" value="ECO:0007669"/>
    <property type="project" value="TreeGrafter"/>
</dbReference>